<dbReference type="Gene3D" id="3.90.1300.10">
    <property type="entry name" value="Amidase signature (AS) domain"/>
    <property type="match status" value="1"/>
</dbReference>
<dbReference type="EMBL" id="CP051461">
    <property type="protein sequence ID" value="QJC57282.1"/>
    <property type="molecule type" value="Genomic_DNA"/>
</dbReference>
<dbReference type="Pfam" id="PF21986">
    <property type="entry name" value="AH_C"/>
    <property type="match status" value="1"/>
</dbReference>
<dbReference type="KEGG" id="pvac:HC248_02603"/>
<evidence type="ECO:0000313" key="4">
    <source>
        <dbReference type="Proteomes" id="UP000502041"/>
    </source>
</evidence>
<dbReference type="Pfam" id="PF01425">
    <property type="entry name" value="Amidase"/>
    <property type="match status" value="1"/>
</dbReference>
<dbReference type="RefSeq" id="WP_168922820.1">
    <property type="nucleotide sequence ID" value="NZ_CP051461.1"/>
</dbReference>
<dbReference type="InterPro" id="IPR023631">
    <property type="entry name" value="Amidase_dom"/>
</dbReference>
<dbReference type="Gene3D" id="3.10.490.10">
    <property type="entry name" value="Gamma-glutamyl cyclotransferase-like"/>
    <property type="match status" value="1"/>
</dbReference>
<keyword evidence="4" id="KW-1185">Reference proteome</keyword>
<organism evidence="3 4">
    <name type="scientific">Polaromonas vacuolata</name>
    <dbReference type="NCBI Taxonomy" id="37448"/>
    <lineage>
        <taxon>Bacteria</taxon>
        <taxon>Pseudomonadati</taxon>
        <taxon>Pseudomonadota</taxon>
        <taxon>Betaproteobacteria</taxon>
        <taxon>Burkholderiales</taxon>
        <taxon>Comamonadaceae</taxon>
        <taxon>Polaromonas</taxon>
    </lineage>
</organism>
<dbReference type="InterPro" id="IPR036928">
    <property type="entry name" value="AS_sf"/>
</dbReference>
<keyword evidence="3" id="KW-0378">Hydrolase</keyword>
<dbReference type="InterPro" id="IPR014085">
    <property type="entry name" value="Allophanate_hydrolase"/>
</dbReference>
<dbReference type="SUPFAM" id="SSF75304">
    <property type="entry name" value="Amidase signature (AS) enzymes"/>
    <property type="match status" value="1"/>
</dbReference>
<dbReference type="AlphaFoldDB" id="A0A6H2HBN4"/>
<name>A0A6H2HBN4_9BURK</name>
<evidence type="ECO:0000259" key="2">
    <source>
        <dbReference type="Pfam" id="PF21986"/>
    </source>
</evidence>
<evidence type="ECO:0000259" key="1">
    <source>
        <dbReference type="Pfam" id="PF01425"/>
    </source>
</evidence>
<dbReference type="NCBIfam" id="TIGR02713">
    <property type="entry name" value="allophanate_hyd"/>
    <property type="match status" value="1"/>
</dbReference>
<gene>
    <name evidence="3" type="primary">atzF</name>
    <name evidence="3" type="ORF">HC248_02603</name>
</gene>
<dbReference type="Gene3D" id="1.20.58.1700">
    <property type="match status" value="1"/>
</dbReference>
<dbReference type="InterPro" id="IPR000120">
    <property type="entry name" value="Amidase"/>
</dbReference>
<reference evidence="3 4" key="1">
    <citation type="submission" date="2020-04" db="EMBL/GenBank/DDBJ databases">
        <title>Complete genome of a Psychrophilic, Marine, Gas Vacuolate Bacterium Polaromonas vacuolata KCTC 22033T.</title>
        <authorList>
            <person name="Hwang K."/>
            <person name="Kim K.M."/>
        </authorList>
    </citation>
    <scope>NUCLEOTIDE SEQUENCE [LARGE SCALE GENOMIC DNA]</scope>
    <source>
        <strain evidence="3 4">KCTC 22033</strain>
    </source>
</reference>
<feature type="domain" description="Amidase" evidence="1">
    <location>
        <begin position="39"/>
        <end position="441"/>
    </location>
</feature>
<dbReference type="NCBIfam" id="NF006043">
    <property type="entry name" value="PRK08186.1"/>
    <property type="match status" value="1"/>
</dbReference>
<dbReference type="EC" id="3.5.1.54" evidence="3"/>
<evidence type="ECO:0000313" key="3">
    <source>
        <dbReference type="EMBL" id="QJC57282.1"/>
    </source>
</evidence>
<feature type="domain" description="Allophanate hydrolase C-terminal" evidence="2">
    <location>
        <begin position="481"/>
        <end position="608"/>
    </location>
</feature>
<dbReference type="PANTHER" id="PTHR11895:SF169">
    <property type="entry name" value="GLUTAMYL-TRNA(GLN) AMIDOTRANSFERASE"/>
    <property type="match status" value="1"/>
</dbReference>
<protein>
    <submittedName>
        <fullName evidence="3">Allophanate hydrolase</fullName>
        <ecNumber evidence="3">3.5.1.54</ecNumber>
    </submittedName>
</protein>
<sequence>MHLDLSIPALQARYRAGLTPLQFVEMLHDKMCAEDAALDRNIWIRRLSLDEIRVYALALENRDMDSLPLYGIPFAIKDNIDLAGIVTTAACAEFSYLPEVSATAVQRLIDAGAIPIGKTNLDQFATGLVGTRSPYGACKNSINPAYVSGGSSAGSAVSVALGLASFSLGTDTAGSGRVPAMFNNLIGLKPSCGRIPTTGVVPACRTLDVVSIFALTAGDAASVLACAQGLDDQDAYSRTLPPHGHDFGVAPAFKFGVPRQADLAFHGNAEGPGQFAKAIAHLQALGGTPVEIDLRPFLAVAALLYDGPWVAERYQAIRSFIESQPEALHPVTLAITEKAKNISAADTFSSLYKLKALERETRKQWLDIDCMLTPTAITPYTIEAVNANPIVLNSNLGYYTNYVNLLDLAAVAVPTGFMSDAMDSMPWGVTLVAPAGKDLPLLSLAARLHAACVLSVGATEHAPHRLPQAVPSAAAFPSGLVQVAVCGAHLSGLPLNWQLTQRGAKLVSRTKSAACYKLFALPGGPPFRPGMLRVAEGGVAIDVEVWALEQREFGSFVAGIPAPLGIGSVELADGSVVLGFTCEAYAVDLANTQAKDISALGGWRQFLALS</sequence>
<accession>A0A6H2HBN4</accession>
<proteinExistence type="predicted"/>
<dbReference type="PANTHER" id="PTHR11895">
    <property type="entry name" value="TRANSAMIDASE"/>
    <property type="match status" value="1"/>
</dbReference>
<dbReference type="Proteomes" id="UP000502041">
    <property type="component" value="Chromosome"/>
</dbReference>
<dbReference type="GO" id="GO:0004039">
    <property type="term" value="F:allophanate hydrolase activity"/>
    <property type="evidence" value="ECO:0007669"/>
    <property type="project" value="UniProtKB-EC"/>
</dbReference>
<dbReference type="InterPro" id="IPR053844">
    <property type="entry name" value="AH_C"/>
</dbReference>